<evidence type="ECO:0000313" key="5">
    <source>
        <dbReference type="EMBL" id="GGK89013.1"/>
    </source>
</evidence>
<evidence type="ECO:0000313" key="6">
    <source>
        <dbReference type="Proteomes" id="UP000604341"/>
    </source>
</evidence>
<comment type="similarity">
    <text evidence="1">Belongs to the arginase family. Agmatinase subfamily.</text>
</comment>
<name>A0ABQ2FDY5_9DEIO</name>
<dbReference type="PIRSF" id="PIRSF036979">
    <property type="entry name" value="Arginase"/>
    <property type="match status" value="1"/>
</dbReference>
<dbReference type="SUPFAM" id="SSF52768">
    <property type="entry name" value="Arginase/deacetylase"/>
    <property type="match status" value="1"/>
</dbReference>
<accession>A0ABQ2FDY5</accession>
<dbReference type="Pfam" id="PF00491">
    <property type="entry name" value="Arginase"/>
    <property type="match status" value="1"/>
</dbReference>
<evidence type="ECO:0000256" key="4">
    <source>
        <dbReference type="RuleBase" id="RU003684"/>
    </source>
</evidence>
<dbReference type="InterPro" id="IPR006035">
    <property type="entry name" value="Ureohydrolase"/>
</dbReference>
<dbReference type="InterPro" id="IPR020855">
    <property type="entry name" value="Ureohydrolase_Mn_BS"/>
</dbReference>
<sequence length="307" mass="33208">MTQPTHLPYGGIPTFARAPMVQPEGDWTADVAVLGVPFDIALGFRPGARFAPRALREASLRSVPPFMGLDGVTRLAGVTFADAGDVVLPSLEPELARQRISAAAESVRNRCSVPVFLGGDHSVTYPILRAFAAVPDLHVVQLDAHLDFTDSRNDTRYSNSSPFRRACEEMENLVHITTIGLRGLRFDPEAVAAARARGHTLIPMTDVTADLPAVLERLPRGKNVYLSVDVDGFDPSVIPGTSSPEPDGLTYAQGMRLLAETARHNTIVGLDVVELAPNLDPTGRSELLMARLIMETLCEVGLETRHD</sequence>
<dbReference type="InterPro" id="IPR023696">
    <property type="entry name" value="Ureohydrolase_dom_sf"/>
</dbReference>
<reference evidence="6" key="1">
    <citation type="journal article" date="2019" name="Int. J. Syst. Evol. Microbiol.">
        <title>The Global Catalogue of Microorganisms (GCM) 10K type strain sequencing project: providing services to taxonomists for standard genome sequencing and annotation.</title>
        <authorList>
            <consortium name="The Broad Institute Genomics Platform"/>
            <consortium name="The Broad Institute Genome Sequencing Center for Infectious Disease"/>
            <person name="Wu L."/>
            <person name="Ma J."/>
        </authorList>
    </citation>
    <scope>NUCLEOTIDE SEQUENCE [LARGE SCALE GENOMIC DNA]</scope>
    <source>
        <strain evidence="6">JCM 19173</strain>
    </source>
</reference>
<dbReference type="Proteomes" id="UP000604341">
    <property type="component" value="Unassembled WGS sequence"/>
</dbReference>
<dbReference type="PANTHER" id="PTHR11358:SF26">
    <property type="entry name" value="GUANIDINO ACID HYDROLASE, MITOCHONDRIAL"/>
    <property type="match status" value="1"/>
</dbReference>
<evidence type="ECO:0000256" key="1">
    <source>
        <dbReference type="ARBA" id="ARBA00009227"/>
    </source>
</evidence>
<dbReference type="PROSITE" id="PS51409">
    <property type="entry name" value="ARGINASE_2"/>
    <property type="match status" value="1"/>
</dbReference>
<proteinExistence type="inferred from homology"/>
<gene>
    <name evidence="5" type="ORF">GCM10010844_04390</name>
</gene>
<dbReference type="EMBL" id="BMPE01000001">
    <property type="protein sequence ID" value="GGK89013.1"/>
    <property type="molecule type" value="Genomic_DNA"/>
</dbReference>
<dbReference type="Gene3D" id="3.40.800.10">
    <property type="entry name" value="Ureohydrolase domain"/>
    <property type="match status" value="1"/>
</dbReference>
<keyword evidence="6" id="KW-1185">Reference proteome</keyword>
<dbReference type="PANTHER" id="PTHR11358">
    <property type="entry name" value="ARGINASE/AGMATINASE"/>
    <property type="match status" value="1"/>
</dbReference>
<dbReference type="PROSITE" id="PS01053">
    <property type="entry name" value="ARGINASE_1"/>
    <property type="match status" value="1"/>
</dbReference>
<comment type="caution">
    <text evidence="5">The sequence shown here is derived from an EMBL/GenBank/DDBJ whole genome shotgun (WGS) entry which is preliminary data.</text>
</comment>
<protein>
    <submittedName>
        <fullName evidence="5">Agmatinase</fullName>
    </submittedName>
</protein>
<dbReference type="RefSeq" id="WP_189067318.1">
    <property type="nucleotide sequence ID" value="NZ_BMPE01000001.1"/>
</dbReference>
<organism evidence="5 6">
    <name type="scientific">Deinococcus radiotolerans</name>
    <dbReference type="NCBI Taxonomy" id="1309407"/>
    <lineage>
        <taxon>Bacteria</taxon>
        <taxon>Thermotogati</taxon>
        <taxon>Deinococcota</taxon>
        <taxon>Deinococci</taxon>
        <taxon>Deinococcales</taxon>
        <taxon>Deinococcaceae</taxon>
        <taxon>Deinococcus</taxon>
    </lineage>
</organism>
<evidence type="ECO:0000256" key="2">
    <source>
        <dbReference type="ARBA" id="ARBA00022723"/>
    </source>
</evidence>
<keyword evidence="2" id="KW-0479">Metal-binding</keyword>
<keyword evidence="3 4" id="KW-0378">Hydrolase</keyword>
<evidence type="ECO:0000256" key="3">
    <source>
        <dbReference type="ARBA" id="ARBA00022801"/>
    </source>
</evidence>